<dbReference type="Proteomes" id="UP000652567">
    <property type="component" value="Unassembled WGS sequence"/>
</dbReference>
<feature type="transmembrane region" description="Helical" evidence="1">
    <location>
        <begin position="423"/>
        <end position="448"/>
    </location>
</feature>
<accession>A0A928V1K3</accession>
<evidence type="ECO:0000256" key="1">
    <source>
        <dbReference type="SAM" id="Phobius"/>
    </source>
</evidence>
<evidence type="ECO:0000313" key="3">
    <source>
        <dbReference type="Proteomes" id="UP000652567"/>
    </source>
</evidence>
<feature type="transmembrane region" description="Helical" evidence="1">
    <location>
        <begin position="381"/>
        <end position="401"/>
    </location>
</feature>
<reference evidence="2" key="1">
    <citation type="submission" date="2018-07" db="EMBL/GenBank/DDBJ databases">
        <title>Genome assembly of strain Ka43.</title>
        <authorList>
            <person name="Kukolya J."/>
            <person name="Nagy I."/>
            <person name="Horvath B."/>
            <person name="Toth A."/>
        </authorList>
    </citation>
    <scope>NUCLEOTIDE SEQUENCE</scope>
    <source>
        <strain evidence="2">KB43</strain>
    </source>
</reference>
<dbReference type="AlphaFoldDB" id="A0A928V1K3"/>
<sequence>MKQPILKVIDFYRKYGKKSSFQSISDISFNVEITESLIYDIENLNKEIEESCEQKIIEEIETEGKIIRAKSISNSNITLGKAASFRFESVSIYGAGYIYYSIDNFLNNNKISIPDFYYISEIDYLSSENTNKPQIETYNSIVKLIETVTNKDGGFCDYNSECSIENTKKIVIFGEKRIEFDTIYTSRELEIDNTKINDLIRDIEAPNETAVTHKKEKSQILKKSIVEITKHINKDSEKFSHLLNHIDELRRDYNNGLDLYLNEFSFSKFISDLSEKKIAFIEKINKIVSDIGLKLLFLPLIGAATRITTGAEKLNLSLPIIMYTALMMVIIIYTVDSLGQISEEIKNSFHHKKYKKSILTSGDIDQELFIAHKQLTLRIGLINLFLLTLYLILLIILISQINENTISDHYINLVKIIGVENKYINFSIITFSLITAYFLVSISCRAYFKKRQKTRKQN</sequence>
<keyword evidence="1" id="KW-1133">Transmembrane helix</keyword>
<feature type="transmembrane region" description="Helical" evidence="1">
    <location>
        <begin position="316"/>
        <end position="335"/>
    </location>
</feature>
<organism evidence="2 3">
    <name type="scientific">Cellvibrio polysaccharolyticus</name>
    <dbReference type="NCBI Taxonomy" id="2082724"/>
    <lineage>
        <taxon>Bacteria</taxon>
        <taxon>Pseudomonadati</taxon>
        <taxon>Pseudomonadota</taxon>
        <taxon>Gammaproteobacteria</taxon>
        <taxon>Cellvibrionales</taxon>
        <taxon>Cellvibrionaceae</taxon>
        <taxon>Cellvibrio</taxon>
    </lineage>
</organism>
<evidence type="ECO:0000313" key="2">
    <source>
        <dbReference type="EMBL" id="MBE8717068.1"/>
    </source>
</evidence>
<keyword evidence="3" id="KW-1185">Reference proteome</keyword>
<dbReference type="RefSeq" id="WP_193908647.1">
    <property type="nucleotide sequence ID" value="NZ_PRDL01000001.1"/>
</dbReference>
<keyword evidence="1" id="KW-0472">Membrane</keyword>
<gene>
    <name evidence="2" type="ORF">C4F51_07660</name>
</gene>
<name>A0A928V1K3_9GAMM</name>
<comment type="caution">
    <text evidence="2">The sequence shown here is derived from an EMBL/GenBank/DDBJ whole genome shotgun (WGS) entry which is preliminary data.</text>
</comment>
<dbReference type="EMBL" id="PRDL01000001">
    <property type="protein sequence ID" value="MBE8717068.1"/>
    <property type="molecule type" value="Genomic_DNA"/>
</dbReference>
<protein>
    <submittedName>
        <fullName evidence="2">Uncharacterized protein</fullName>
    </submittedName>
</protein>
<keyword evidence="1" id="KW-0812">Transmembrane</keyword>
<proteinExistence type="predicted"/>